<gene>
    <name evidence="2" type="ORF">EPUL_004798</name>
</gene>
<keyword evidence="3" id="KW-1185">Reference proteome</keyword>
<protein>
    <submittedName>
        <fullName evidence="2">Uncharacterized protein</fullName>
    </submittedName>
</protein>
<sequence>MLEDNLYDVRETVIGLQEDMKNLRDETKTDFQEIKMQLQSLMNVVLNREDKFEEKSLDKRESSEIHTETKSSPKTTKRFLEPNRLPDGQLNFQVPFRPSTVILPSQAHLYGETNFKNKVIFKNDTKLSTTDENSLNVLRSIQDQLVVALVPYNLWAMKVAFVMDDDFQQLATWAKRNTVTWLDLVEAVLQVLKSNHKLYCPMTSFARLKPDKNKTDLDFARRIRYSYYRLLPHLQDSLASRETFNDILEQYLLSSLLHLENKRDKVPLATLIEELIRVNKLQYQKVKFKSDMENRSLLPSISNPIFEDRTINAVKELNDHCYKCGKIEKNMVYIKKFEHVQTTKPTENKLPVRQYTENRLQTGLKRFLNRHLGTRTDVSKSNNSFPHVRSRQKNKAYPIDELENSEVDKSPAERLGDSDDDEELDILLSNLLNDNSQ</sequence>
<reference evidence="2 3" key="1">
    <citation type="submission" date="2017-10" db="EMBL/GenBank/DDBJ databases">
        <title>Development of genomic resources for the powdery mildew, Erysiphe pulchra.</title>
        <authorList>
            <person name="Wadl P.A."/>
            <person name="Mack B.M."/>
            <person name="Moore G."/>
            <person name="Beltz S.B."/>
        </authorList>
    </citation>
    <scope>NUCLEOTIDE SEQUENCE [LARGE SCALE GENOMIC DNA]</scope>
    <source>
        <strain evidence="2">Cflorida</strain>
    </source>
</reference>
<dbReference type="Proteomes" id="UP000237438">
    <property type="component" value="Unassembled WGS sequence"/>
</dbReference>
<feature type="compositionally biased region" description="Basic and acidic residues" evidence="1">
    <location>
        <begin position="406"/>
        <end position="417"/>
    </location>
</feature>
<evidence type="ECO:0000313" key="3">
    <source>
        <dbReference type="Proteomes" id="UP000237438"/>
    </source>
</evidence>
<dbReference type="OrthoDB" id="3599109at2759"/>
<comment type="caution">
    <text evidence="2">The sequence shown here is derived from an EMBL/GenBank/DDBJ whole genome shotgun (WGS) entry which is preliminary data.</text>
</comment>
<dbReference type="AlphaFoldDB" id="A0A2S4PLJ4"/>
<accession>A0A2S4PLJ4</accession>
<proteinExistence type="predicted"/>
<evidence type="ECO:0000256" key="1">
    <source>
        <dbReference type="SAM" id="MobiDB-lite"/>
    </source>
</evidence>
<evidence type="ECO:0000313" key="2">
    <source>
        <dbReference type="EMBL" id="POS82919.1"/>
    </source>
</evidence>
<organism evidence="2 3">
    <name type="scientific">Erysiphe pulchra</name>
    <dbReference type="NCBI Taxonomy" id="225359"/>
    <lineage>
        <taxon>Eukaryota</taxon>
        <taxon>Fungi</taxon>
        <taxon>Dikarya</taxon>
        <taxon>Ascomycota</taxon>
        <taxon>Pezizomycotina</taxon>
        <taxon>Leotiomycetes</taxon>
        <taxon>Erysiphales</taxon>
        <taxon>Erysiphaceae</taxon>
        <taxon>Erysiphe</taxon>
    </lineage>
</organism>
<feature type="compositionally biased region" description="Basic and acidic residues" evidence="1">
    <location>
        <begin position="53"/>
        <end position="71"/>
    </location>
</feature>
<feature type="region of interest" description="Disordered" evidence="1">
    <location>
        <begin position="371"/>
        <end position="421"/>
    </location>
</feature>
<dbReference type="EMBL" id="PEDP01002101">
    <property type="protein sequence ID" value="POS82919.1"/>
    <property type="molecule type" value="Genomic_DNA"/>
</dbReference>
<feature type="region of interest" description="Disordered" evidence="1">
    <location>
        <begin position="53"/>
        <end position="86"/>
    </location>
</feature>
<name>A0A2S4PLJ4_9PEZI</name>